<dbReference type="EMBL" id="LK056653">
    <property type="protein sequence ID" value="CDR87256.1"/>
    <property type="molecule type" value="Genomic_DNA"/>
</dbReference>
<evidence type="ECO:0000313" key="5">
    <source>
        <dbReference type="EMBL" id="CDR87256.1"/>
    </source>
</evidence>
<feature type="compositionally biased region" description="Low complexity" evidence="2">
    <location>
        <begin position="458"/>
        <end position="469"/>
    </location>
</feature>
<comment type="similarity">
    <text evidence="1">Belongs to the putative lipase ROG1 family.</text>
</comment>
<dbReference type="InterPro" id="IPR007751">
    <property type="entry name" value="DUF676_lipase-like"/>
</dbReference>
<dbReference type="SUPFAM" id="SSF53474">
    <property type="entry name" value="alpha/beta-Hydrolases"/>
    <property type="match status" value="1"/>
</dbReference>
<dbReference type="PANTHER" id="PTHR12482:SF62">
    <property type="entry name" value="LIPASE ROG1-RELATED"/>
    <property type="match status" value="1"/>
</dbReference>
<keyword evidence="3" id="KW-0812">Transmembrane</keyword>
<evidence type="ECO:0000256" key="1">
    <source>
        <dbReference type="ARBA" id="ARBA00007920"/>
    </source>
</evidence>
<accession>A0A140KMC5</accession>
<evidence type="ECO:0000256" key="2">
    <source>
        <dbReference type="SAM" id="MobiDB-lite"/>
    </source>
</evidence>
<dbReference type="InterPro" id="IPR029058">
    <property type="entry name" value="AB_hydrolase_fold"/>
</dbReference>
<dbReference type="Pfam" id="PF05057">
    <property type="entry name" value="DUF676"/>
    <property type="match status" value="1"/>
</dbReference>
<proteinExistence type="inferred from homology"/>
<dbReference type="OrthoDB" id="273452at2759"/>
<evidence type="ECO:0000259" key="4">
    <source>
        <dbReference type="Pfam" id="PF05057"/>
    </source>
</evidence>
<reference evidence="5" key="1">
    <citation type="submission" date="2014-06" db="EMBL/GenBank/DDBJ databases">
        <authorList>
            <person name="Ju J."/>
            <person name="Zhang J."/>
        </authorList>
    </citation>
    <scope>NUCLEOTIDE SEQUENCE</scope>
    <source>
        <strain evidence="5">SscI8</strain>
    </source>
</reference>
<sequence length="563" mass="61520">MPASTVHLVIIHHGLWGTPANTEHLTTTLAKHHGGTVSPVTKLTPPESTSTIAVHAETHPNAQRQDVRMVVLNSEVNSGDHTYDGVDWCGERLVKDVYREVGRIESEEEAEVGKVSLVGYSLGGLVVRYAAGVMYADGFFAGGEKGKGGKELEFRSKPVAASLSTIATPHLGVTLTGSTFSKVAASVGSSNLGRTGKQLYLADRGWVPPSTSTVKDNGRGEDEGLCLIEALSDPRFIFITALRLFHRIDIYANAVADLTVSYRTAAFEPHDPFVLPDRLSLVRDPEHPPLLISYSAVTIPPPNKSSWKQMAAKLSPNNLPWMLNPQRFPFRFPLNYVALVCLPVLLPVMVGLVLHKLKSDSKVSNKRVEEFERLWADENGLLSSHGVNGGEGEDVDSVASSKLKLGRKKDAKSKGAVAKVDSATRSDWERKRVSNFLATVEAEAEEALREVGEDFVATNSTTPSPSTTNEEGRYTLKPNTPTRCLSDTNSLPISPDEHPLLDIQHRIIANLNNRTLLPQVAKHLAHFDDVLNAHAVIIVRTVTMDMHKKGIPLIKAFVQRFDL</sequence>
<protein>
    <recommendedName>
        <fullName evidence="4">DUF676 domain-containing protein</fullName>
    </recommendedName>
</protein>
<gene>
    <name evidence="5" type="ORF">SPSC_00382</name>
</gene>
<evidence type="ECO:0000256" key="3">
    <source>
        <dbReference type="SAM" id="Phobius"/>
    </source>
</evidence>
<keyword evidence="3" id="KW-0472">Membrane</keyword>
<name>A0A140KMC5_9BASI</name>
<organism evidence="5">
    <name type="scientific">Sporisorium scitamineum</name>
    <dbReference type="NCBI Taxonomy" id="49012"/>
    <lineage>
        <taxon>Eukaryota</taxon>
        <taxon>Fungi</taxon>
        <taxon>Dikarya</taxon>
        <taxon>Basidiomycota</taxon>
        <taxon>Ustilaginomycotina</taxon>
        <taxon>Ustilaginomycetes</taxon>
        <taxon>Ustilaginales</taxon>
        <taxon>Ustilaginaceae</taxon>
        <taxon>Sporisorium</taxon>
    </lineage>
</organism>
<feature type="domain" description="DUF676" evidence="4">
    <location>
        <begin position="5"/>
        <end position="264"/>
    </location>
</feature>
<dbReference type="PANTHER" id="PTHR12482">
    <property type="entry name" value="LIPASE ROG1-RELATED-RELATED"/>
    <property type="match status" value="1"/>
</dbReference>
<feature type="region of interest" description="Disordered" evidence="2">
    <location>
        <begin position="457"/>
        <end position="476"/>
    </location>
</feature>
<dbReference type="Gene3D" id="3.40.50.1820">
    <property type="entry name" value="alpha/beta hydrolase"/>
    <property type="match status" value="1"/>
</dbReference>
<feature type="transmembrane region" description="Helical" evidence="3">
    <location>
        <begin position="334"/>
        <end position="354"/>
    </location>
</feature>
<dbReference type="InterPro" id="IPR044294">
    <property type="entry name" value="Lipase-like"/>
</dbReference>
<keyword evidence="3" id="KW-1133">Transmembrane helix</keyword>
<dbReference type="AlphaFoldDB" id="A0A140KMC5"/>